<dbReference type="AlphaFoldDB" id="A0A8H4KHX2"/>
<keyword evidence="1" id="KW-0695">RNA-directed DNA polymerase</keyword>
<reference evidence="1 2" key="1">
    <citation type="submission" date="2020-01" db="EMBL/GenBank/DDBJ databases">
        <title>Identification and distribution of gene clusters putatively required for synthesis of sphingolipid metabolism inhibitors in phylogenetically diverse species of the filamentous fungus Fusarium.</title>
        <authorList>
            <person name="Kim H.-S."/>
            <person name="Busman M."/>
            <person name="Brown D.W."/>
            <person name="Divon H."/>
            <person name="Uhlig S."/>
            <person name="Proctor R.H."/>
        </authorList>
    </citation>
    <scope>NUCLEOTIDE SEQUENCE [LARGE SCALE GENOMIC DNA]</scope>
    <source>
        <strain evidence="1 2">NRRL 20459</strain>
    </source>
</reference>
<gene>
    <name evidence="1" type="ORF">FALBO_16541</name>
</gene>
<dbReference type="GO" id="GO:0003964">
    <property type="term" value="F:RNA-directed DNA polymerase activity"/>
    <property type="evidence" value="ECO:0007669"/>
    <property type="project" value="UniProtKB-KW"/>
</dbReference>
<evidence type="ECO:0000313" key="1">
    <source>
        <dbReference type="EMBL" id="KAF4450101.1"/>
    </source>
</evidence>
<comment type="caution">
    <text evidence="1">The sequence shown here is derived from an EMBL/GenBank/DDBJ whole genome shotgun (WGS) entry which is preliminary data.</text>
</comment>
<dbReference type="EMBL" id="JAADYS010003156">
    <property type="protein sequence ID" value="KAF4450101.1"/>
    <property type="molecule type" value="Genomic_DNA"/>
</dbReference>
<proteinExistence type="predicted"/>
<keyword evidence="1" id="KW-0808">Transferase</keyword>
<keyword evidence="1" id="KW-0548">Nucleotidyltransferase</keyword>
<organism evidence="1 2">
    <name type="scientific">Fusarium albosuccineum</name>
    <dbReference type="NCBI Taxonomy" id="1237068"/>
    <lineage>
        <taxon>Eukaryota</taxon>
        <taxon>Fungi</taxon>
        <taxon>Dikarya</taxon>
        <taxon>Ascomycota</taxon>
        <taxon>Pezizomycotina</taxon>
        <taxon>Sordariomycetes</taxon>
        <taxon>Hypocreomycetidae</taxon>
        <taxon>Hypocreales</taxon>
        <taxon>Nectriaceae</taxon>
        <taxon>Fusarium</taxon>
        <taxon>Fusarium decemcellulare species complex</taxon>
    </lineage>
</organism>
<dbReference type="OrthoDB" id="4297048at2759"/>
<protein>
    <submittedName>
        <fullName evidence="1">Reverse transcriptase</fullName>
    </submittedName>
</protein>
<evidence type="ECO:0000313" key="2">
    <source>
        <dbReference type="Proteomes" id="UP000554235"/>
    </source>
</evidence>
<name>A0A8H4KHX2_9HYPO</name>
<sequence length="114" mass="12824">MAPGRGVNQSIPDSWLAIEYMNIDDVYDQVVRSGPGYTVIKKDIKDTFRIVPHLRPVFYVNHNLDDLIAIKKSPSMSDTTSFFNRVYNVATNHPGIPRNTKKDEQGTCVTVLGI</sequence>
<keyword evidence="2" id="KW-1185">Reference proteome</keyword>
<accession>A0A8H4KHX2</accession>
<dbReference type="Proteomes" id="UP000554235">
    <property type="component" value="Unassembled WGS sequence"/>
</dbReference>